<dbReference type="Proteomes" id="UP000826212">
    <property type="component" value="Chromosome"/>
</dbReference>
<sequence length="235" mass="26831">MSDKSRIFFLEDDLSFGTVLKSYLEINNYDVTWINDGAKAIEEFKKNHYDLCILDVMLPNIDGFSVGKEIRMINKDVPLIYLTAKAMKEDILQGYHVGADDYITKPFDTEVLICKVQAILSRKGAKTEDSKEDYKIGTIEFSTITRVLKSGEFSKQLSPKEASLLELLCKHKNKLLTREVALKQIWGEDDYFTARSMDVFITKLRKYLKVDPNIEIKNIHGSGFIMTDGGSLNSY</sequence>
<accession>A0AC61NJH0</accession>
<gene>
    <name evidence="1" type="ORF">K4L44_13160</name>
</gene>
<organism evidence="1 2">
    <name type="scientific">Halosquirtibacter laminarini</name>
    <dbReference type="NCBI Taxonomy" id="3374600"/>
    <lineage>
        <taxon>Bacteria</taxon>
        <taxon>Pseudomonadati</taxon>
        <taxon>Bacteroidota</taxon>
        <taxon>Bacteroidia</taxon>
        <taxon>Marinilabiliales</taxon>
        <taxon>Prolixibacteraceae</taxon>
        <taxon>Halosquirtibacter</taxon>
    </lineage>
</organism>
<name>A0AC61NJH0_9BACT</name>
<evidence type="ECO:0000313" key="2">
    <source>
        <dbReference type="Proteomes" id="UP000826212"/>
    </source>
</evidence>
<dbReference type="EMBL" id="CP081303">
    <property type="protein sequence ID" value="QZE13516.1"/>
    <property type="molecule type" value="Genomic_DNA"/>
</dbReference>
<reference evidence="1" key="1">
    <citation type="submission" date="2021-08" db="EMBL/GenBank/DDBJ databases">
        <title>Novel anaerobic bacterium isolated from sea squirt in East Sea, Republic of Korea.</title>
        <authorList>
            <person name="Nguyen T.H."/>
            <person name="Li Z."/>
            <person name="Lee Y.-J."/>
            <person name="Ko J."/>
            <person name="Kim S.-G."/>
        </authorList>
    </citation>
    <scope>NUCLEOTIDE SEQUENCE</scope>
    <source>
        <strain evidence="1">KCTC 25031</strain>
    </source>
</reference>
<keyword evidence="2" id="KW-1185">Reference proteome</keyword>
<evidence type="ECO:0000313" key="1">
    <source>
        <dbReference type="EMBL" id="QZE13516.1"/>
    </source>
</evidence>
<proteinExistence type="predicted"/>
<protein>
    <submittedName>
        <fullName evidence="1">Response regulator transcription factor</fullName>
    </submittedName>
</protein>